<feature type="domain" description="DNA2/NAM7 helicase-like C-terminal" evidence="3">
    <location>
        <begin position="904"/>
        <end position="1099"/>
    </location>
</feature>
<dbReference type="InterPro" id="IPR041679">
    <property type="entry name" value="DNA2/NAM7-like_C"/>
</dbReference>
<keyword evidence="6" id="KW-1185">Reference proteome</keyword>
<evidence type="ECO:0000313" key="5">
    <source>
        <dbReference type="EMBL" id="GAA0957355.1"/>
    </source>
</evidence>
<dbReference type="InterPro" id="IPR045055">
    <property type="entry name" value="DNA2/NAM7-like"/>
</dbReference>
<protein>
    <recommendedName>
        <fullName evidence="7">AAA domain-containing protein</fullName>
    </recommendedName>
</protein>
<evidence type="ECO:0008006" key="7">
    <source>
        <dbReference type="Google" id="ProtNLM"/>
    </source>
</evidence>
<dbReference type="PANTHER" id="PTHR10887">
    <property type="entry name" value="DNA2/NAM7 HELICASE FAMILY"/>
    <property type="match status" value="1"/>
</dbReference>
<dbReference type="SUPFAM" id="SSF52980">
    <property type="entry name" value="Restriction endonuclease-like"/>
    <property type="match status" value="1"/>
</dbReference>
<accession>A0ABN1RHQ6</accession>
<dbReference type="EMBL" id="BAAAHK010000018">
    <property type="protein sequence ID" value="GAA0957355.1"/>
    <property type="molecule type" value="Genomic_DNA"/>
</dbReference>
<organism evidence="5 6">
    <name type="scientific">Kribbella koreensis</name>
    <dbReference type="NCBI Taxonomy" id="57909"/>
    <lineage>
        <taxon>Bacteria</taxon>
        <taxon>Bacillati</taxon>
        <taxon>Actinomycetota</taxon>
        <taxon>Actinomycetes</taxon>
        <taxon>Propionibacteriales</taxon>
        <taxon>Kribbellaceae</taxon>
        <taxon>Kribbella</taxon>
    </lineage>
</organism>
<dbReference type="InterPro" id="IPR041677">
    <property type="entry name" value="DNA2/NAM7_AAA_11"/>
</dbReference>
<dbReference type="SUPFAM" id="SSF52540">
    <property type="entry name" value="P-loop containing nucleoside triphosphate hydrolases"/>
    <property type="match status" value="1"/>
</dbReference>
<gene>
    <name evidence="5" type="ORF">GCM10009554_68030</name>
</gene>
<dbReference type="InterPro" id="IPR027417">
    <property type="entry name" value="P-loop_NTPase"/>
</dbReference>
<comment type="caution">
    <text evidence="5">The sequence shown here is derived from an EMBL/GenBank/DDBJ whole genome shotgun (WGS) entry which is preliminary data.</text>
</comment>
<feature type="compositionally biased region" description="Low complexity" evidence="1">
    <location>
        <begin position="1251"/>
        <end position="1269"/>
    </location>
</feature>
<proteinExistence type="predicted"/>
<evidence type="ECO:0000259" key="4">
    <source>
        <dbReference type="Pfam" id="PF18741"/>
    </source>
</evidence>
<reference evidence="5 6" key="1">
    <citation type="journal article" date="2019" name="Int. J. Syst. Evol. Microbiol.">
        <title>The Global Catalogue of Microorganisms (GCM) 10K type strain sequencing project: providing services to taxonomists for standard genome sequencing and annotation.</title>
        <authorList>
            <consortium name="The Broad Institute Genomics Platform"/>
            <consortium name="The Broad Institute Genome Sequencing Center for Infectious Disease"/>
            <person name="Wu L."/>
            <person name="Ma J."/>
        </authorList>
    </citation>
    <scope>NUCLEOTIDE SEQUENCE [LARGE SCALE GENOMIC DNA]</scope>
    <source>
        <strain evidence="5 6">JCM 10977</strain>
    </source>
</reference>
<dbReference type="PANTHER" id="PTHR10887:SF530">
    <property type="entry name" value="SUPERFAMILY I DNA HELICASES"/>
    <property type="match status" value="1"/>
</dbReference>
<dbReference type="InterPro" id="IPR011335">
    <property type="entry name" value="Restrct_endonuc-II-like"/>
</dbReference>
<evidence type="ECO:0000259" key="2">
    <source>
        <dbReference type="Pfam" id="PF13086"/>
    </source>
</evidence>
<feature type="domain" description="Restriction endonuclease type II-like" evidence="4">
    <location>
        <begin position="1144"/>
        <end position="1240"/>
    </location>
</feature>
<dbReference type="CDD" id="cd18808">
    <property type="entry name" value="SF1_C_Upf1"/>
    <property type="match status" value="1"/>
</dbReference>
<name>A0ABN1RHQ6_9ACTN</name>
<sequence>MSYLGDNDRYALVGRKAEEWAASLVDLGHRNTLLHFKDTKTASLDLSDASRLPLDRLLSGSTESLRALLPEPQALKDACVRARNVRRRIVALEEEQGIQAGRIAHGLVRLTARPGANGRSALALRAPLLLRAVEVQAKTVSESDYALQPGDDVEVNPVLLYSLVHEHGAEFNLDEFTERLNMVAADAVGPQARLQEVYETLRAEVAQWDIELDLEAKATIGLFSYEKLPMVEDLRKATELLAGNDVISALAGDAGALSTLQDDGRGFTFVEVDDISPNDEILVQDADSSQEKAIAAALAGHNVLIEGPPGTGKSQTIANIIAGAAAQGKKVLFVAEKRAAIEAVTQRLADVDLDGLVFDLHQQKLNKRQLAQQLAQSLDRAATERPVRVDELNAGYADRRRRAVGYAKELHTVRSPWEVSAFQAMEESYRVPPAGETRLRFRGTILQTLSAEVVARVLQDLQEYVDSGGPRIRRGDSPWANATDVRTSEDIDDILLELDQLTAKTLRRSTQDMDLILRQTGLAKPAGIDGWSEVLGVLGGIEQAVAEFGQDVFRSDLDLLYLATADRSVRKADGRKMSFGDRRRHLKIARAMSRRGIKRRQDLHRAIVEVCHQQERWQRLGGQHGNPSGVEGLADIVSHYSDLRNQLAAVALCTRIEDLDRRPAEEVQLQLEELDADKDTLFRMPRLTELTTRFEALGLGALLDEIVERGADAEQAAAILRHAWLQSLIDQFKVSSPVLRDFVARFHTRTIDEFCTADVQLRDIAPNRVRREVARMLSEAIDAYPDQGNLVRNQANRKTGHMPVRRLVENASDVLLALRPCWAMSPLLVSKTLPAECLFDIVIFDEASQILPQDAITSIVRGRRIVVAGDDRQLPPSTYFQRMLGGAEDDDEEEDSAGDLKDYESILARLSGLLTQRHMLRWHYRSRDERLIAFSNNEIYDRQLVTFPGVLEGSPISLDVVDGRAVPGQDGSAAAEVEKVVKLVLQHAAERPDESLGVIAMSQKHADRIDAALRQSLRNRPELESFFGDEVGASRRFFVKNLERVQGDERDAIIFSVGYARRPDGRVARNFGPLNFEGGERRLNVAVTRAKRRMMVVASFSHFDLEPRQDRSGAELLRRFLEFAELGGDLTRVGRMTEGKLNGFEDSVHTALREAGVPIYPQWGFSDGYRIDFALGHPEQPGRMVLAVETDGEQYHLSHSARDRDRLRQSHLENLGWRFHRLWSTAWFSDQGGELESILESWRRAMKEDGPPAQAVARHAAPPVQAAAPAEPPRSQPRPRVRSGQKINEYSDYELVQVFGWLLSDELYQTRDARIEQAMKELGFSRRGKNIIDRLTAAFETARIQYKGDHR</sequence>
<evidence type="ECO:0000313" key="6">
    <source>
        <dbReference type="Proteomes" id="UP001500542"/>
    </source>
</evidence>
<dbReference type="Pfam" id="PF13087">
    <property type="entry name" value="AAA_12"/>
    <property type="match status" value="1"/>
</dbReference>
<feature type="region of interest" description="Disordered" evidence="1">
    <location>
        <begin position="1249"/>
        <end position="1286"/>
    </location>
</feature>
<evidence type="ECO:0000256" key="1">
    <source>
        <dbReference type="SAM" id="MobiDB-lite"/>
    </source>
</evidence>
<dbReference type="InterPro" id="IPR047187">
    <property type="entry name" value="SF1_C_Upf1"/>
</dbReference>
<dbReference type="Pfam" id="PF13086">
    <property type="entry name" value="AAA_11"/>
    <property type="match status" value="1"/>
</dbReference>
<feature type="domain" description="DNA2/NAM7 helicase helicase" evidence="2">
    <location>
        <begin position="287"/>
        <end position="367"/>
    </location>
</feature>
<dbReference type="InterPro" id="IPR049468">
    <property type="entry name" value="Restrct_endonuc-II-like_dom"/>
</dbReference>
<dbReference type="Gene3D" id="3.40.960.10">
    <property type="entry name" value="VSR Endonuclease"/>
    <property type="match status" value="1"/>
</dbReference>
<dbReference type="Pfam" id="PF18741">
    <property type="entry name" value="MTES_1575"/>
    <property type="match status" value="1"/>
</dbReference>
<dbReference type="RefSeq" id="WP_343979927.1">
    <property type="nucleotide sequence ID" value="NZ_BAAAHK010000018.1"/>
</dbReference>
<dbReference type="Gene3D" id="3.40.50.300">
    <property type="entry name" value="P-loop containing nucleotide triphosphate hydrolases"/>
    <property type="match status" value="3"/>
</dbReference>
<evidence type="ECO:0000259" key="3">
    <source>
        <dbReference type="Pfam" id="PF13087"/>
    </source>
</evidence>
<dbReference type="Proteomes" id="UP001500542">
    <property type="component" value="Unassembled WGS sequence"/>
</dbReference>